<comment type="caution">
    <text evidence="3">The sequence shown here is derived from an EMBL/GenBank/DDBJ whole genome shotgun (WGS) entry which is preliminary data.</text>
</comment>
<dbReference type="EMBL" id="VYTZ01000004">
    <property type="protein sequence ID" value="KAA9378969.1"/>
    <property type="molecule type" value="Genomic_DNA"/>
</dbReference>
<organism evidence="3 4">
    <name type="scientific">Microbispora cellulosiformans</name>
    <dbReference type="NCBI Taxonomy" id="2614688"/>
    <lineage>
        <taxon>Bacteria</taxon>
        <taxon>Bacillati</taxon>
        <taxon>Actinomycetota</taxon>
        <taxon>Actinomycetes</taxon>
        <taxon>Streptosporangiales</taxon>
        <taxon>Streptosporangiaceae</taxon>
        <taxon>Microbispora</taxon>
    </lineage>
</organism>
<accession>A0A5J5K4B6</accession>
<dbReference type="Proteomes" id="UP000327011">
    <property type="component" value="Unassembled WGS sequence"/>
</dbReference>
<reference evidence="3 4" key="1">
    <citation type="submission" date="2019-09" db="EMBL/GenBank/DDBJ databases">
        <title>Screening of Novel Bioactive Compounds from Soil-Associated.</title>
        <authorList>
            <person name="Gong X."/>
        </authorList>
    </citation>
    <scope>NUCLEOTIDE SEQUENCE [LARGE SCALE GENOMIC DNA]</scope>
    <source>
        <strain evidence="3 4">Gxj-6</strain>
    </source>
</reference>
<evidence type="ECO:0000259" key="2">
    <source>
        <dbReference type="Pfam" id="PF11181"/>
    </source>
</evidence>
<sequence>MSVPRTAGPHKVVLATYNSYDAAQHAVDVLARHDFPIAHITIVGCDLRWEEKVLGRWGLGRALVTGAGTGGWIGLLIGLIFVIFSPWAGWAIGSSIALGLIFGLVWGAISHLVQHRAFASMPAVVADHYDILVDPGFADEARRVLTDAREAAALR</sequence>
<evidence type="ECO:0000256" key="1">
    <source>
        <dbReference type="SAM" id="Phobius"/>
    </source>
</evidence>
<protein>
    <recommendedName>
        <fullName evidence="2">General stress protein 17M-like domain-containing protein</fullName>
    </recommendedName>
</protein>
<keyword evidence="1" id="KW-1133">Transmembrane helix</keyword>
<keyword evidence="4" id="KW-1185">Reference proteome</keyword>
<evidence type="ECO:0000313" key="4">
    <source>
        <dbReference type="Proteomes" id="UP000327011"/>
    </source>
</evidence>
<feature type="domain" description="General stress protein 17M-like" evidence="2">
    <location>
        <begin position="13"/>
        <end position="86"/>
    </location>
</feature>
<keyword evidence="1" id="KW-0472">Membrane</keyword>
<dbReference type="Pfam" id="PF11181">
    <property type="entry name" value="YflT"/>
    <property type="match status" value="1"/>
</dbReference>
<name>A0A5J5K4B6_9ACTN</name>
<dbReference type="InterPro" id="IPR025889">
    <property type="entry name" value="GSP17M-like_dom"/>
</dbReference>
<feature type="transmembrane region" description="Helical" evidence="1">
    <location>
        <begin position="62"/>
        <end position="84"/>
    </location>
</feature>
<dbReference type="RefSeq" id="WP_150933569.1">
    <property type="nucleotide sequence ID" value="NZ_VYTZ01000004.1"/>
</dbReference>
<evidence type="ECO:0000313" key="3">
    <source>
        <dbReference type="EMBL" id="KAA9378969.1"/>
    </source>
</evidence>
<keyword evidence="1" id="KW-0812">Transmembrane</keyword>
<proteinExistence type="predicted"/>
<gene>
    <name evidence="3" type="ORF">F5972_12105</name>
</gene>
<feature type="transmembrane region" description="Helical" evidence="1">
    <location>
        <begin position="90"/>
        <end position="113"/>
    </location>
</feature>
<dbReference type="AlphaFoldDB" id="A0A5J5K4B6"/>